<dbReference type="AlphaFoldDB" id="A0A2K8MHW3"/>
<dbReference type="GO" id="GO:0019698">
    <property type="term" value="P:D-galacturonate catabolic process"/>
    <property type="evidence" value="ECO:0007669"/>
    <property type="project" value="TreeGrafter"/>
</dbReference>
<evidence type="ECO:0000313" key="8">
    <source>
        <dbReference type="EMBL" id="ATY33443.1"/>
    </source>
</evidence>
<comment type="catalytic activity">
    <reaction evidence="7">
        <text>aldehydo-D-galacturonate = keto-D-tagaturonate</text>
        <dbReference type="Rhea" id="RHEA:27702"/>
        <dbReference type="ChEBI" id="CHEBI:12952"/>
        <dbReference type="ChEBI" id="CHEBI:17886"/>
    </reaction>
</comment>
<organism evidence="8 9">
    <name type="scientific">Sphingomonas psychrotolerans</name>
    <dbReference type="NCBI Taxonomy" id="1327635"/>
    <lineage>
        <taxon>Bacteria</taxon>
        <taxon>Pseudomonadati</taxon>
        <taxon>Pseudomonadota</taxon>
        <taxon>Alphaproteobacteria</taxon>
        <taxon>Sphingomonadales</taxon>
        <taxon>Sphingomonadaceae</taxon>
        <taxon>Sphingomonas</taxon>
    </lineage>
</organism>
<dbReference type="RefSeq" id="WP_100283242.1">
    <property type="nucleotide sequence ID" value="NZ_CP024923.1"/>
</dbReference>
<evidence type="ECO:0000256" key="5">
    <source>
        <dbReference type="ARBA" id="ARBA00020555"/>
    </source>
</evidence>
<sequence length="474" mass="53779">MTIEAPLAPHPDRLLPADPETRAIARELYLSVKDLPIISPHGHTDPSWFAENQPFPDPATLFIIPDHYIFRMLYSQGVPLEELGVPRIDGGWTETDTRKIWRRFAENFHLLRGTPSRMWLDYAFHEILGITERLSPTNADRIYDQIDAQLKRPEFLPRALFERFGIEAIATTENPLDDLRHHKAIKASGWSGRVMTAFRPDNVTDPEHPRFREDLPELGRITGEDVGTWQGYLAALRKRRLYFIEHGGATSTDHGHPTAHTENLPQEEAAALYGRIVSSQASAGEAERFRGQMLTEMARMSVDDGLVMQIHPGALRSQNPAVTGTFGEAKGDDWPSPTEYVRALKPLLNAYGNERDLTIILFTLDESTYAREIAPLAGHYPALRIGPAWWFHDSPEGMRRFREQVTETGGFYNTVGFNDDTRAFFSIPARHDLSRRVDCGFLARLVAEHRLERDEAFAVAKDLAYNLVKAAYRL</sequence>
<dbReference type="PANTHER" id="PTHR30068">
    <property type="entry name" value="URONATE ISOMERASE"/>
    <property type="match status" value="1"/>
</dbReference>
<dbReference type="UniPathway" id="UPA00246"/>
<keyword evidence="9" id="KW-1185">Reference proteome</keyword>
<keyword evidence="6 7" id="KW-0413">Isomerase</keyword>
<dbReference type="HAMAP" id="MF_00675">
    <property type="entry name" value="UxaC"/>
    <property type="match status" value="1"/>
</dbReference>
<name>A0A2K8MHW3_9SPHN</name>
<dbReference type="InterPro" id="IPR032466">
    <property type="entry name" value="Metal_Hydrolase"/>
</dbReference>
<dbReference type="EC" id="5.3.1.12" evidence="4 7"/>
<dbReference type="Pfam" id="PF02614">
    <property type="entry name" value="UxaC"/>
    <property type="match status" value="1"/>
</dbReference>
<dbReference type="SUPFAM" id="SSF51556">
    <property type="entry name" value="Metallo-dependent hydrolases"/>
    <property type="match status" value="1"/>
</dbReference>
<evidence type="ECO:0000313" key="9">
    <source>
        <dbReference type="Proteomes" id="UP000229081"/>
    </source>
</evidence>
<dbReference type="GO" id="GO:0042840">
    <property type="term" value="P:D-glucuronate catabolic process"/>
    <property type="evidence" value="ECO:0007669"/>
    <property type="project" value="TreeGrafter"/>
</dbReference>
<comment type="similarity">
    <text evidence="3 7">Belongs to the metallo-dependent hydrolases superfamily. Uronate isomerase family.</text>
</comment>
<dbReference type="PANTHER" id="PTHR30068:SF4">
    <property type="entry name" value="URONATE ISOMERASE"/>
    <property type="match status" value="1"/>
</dbReference>
<dbReference type="GO" id="GO:0008880">
    <property type="term" value="F:glucuronate isomerase activity"/>
    <property type="evidence" value="ECO:0007669"/>
    <property type="project" value="UniProtKB-UniRule"/>
</dbReference>
<dbReference type="OrthoDB" id="9766564at2"/>
<accession>A0A2K8MHW3</accession>
<evidence type="ECO:0000256" key="4">
    <source>
        <dbReference type="ARBA" id="ARBA00012546"/>
    </source>
</evidence>
<gene>
    <name evidence="7" type="primary">uxaC</name>
    <name evidence="8" type="ORF">CVN68_16945</name>
</gene>
<evidence type="ECO:0000256" key="3">
    <source>
        <dbReference type="ARBA" id="ARBA00008397"/>
    </source>
</evidence>
<comment type="catalytic activity">
    <reaction evidence="1 7">
        <text>D-glucuronate = D-fructuronate</text>
        <dbReference type="Rhea" id="RHEA:13049"/>
        <dbReference type="ChEBI" id="CHEBI:58720"/>
        <dbReference type="ChEBI" id="CHEBI:59863"/>
        <dbReference type="EC" id="5.3.1.12"/>
    </reaction>
</comment>
<evidence type="ECO:0000256" key="6">
    <source>
        <dbReference type="ARBA" id="ARBA00023235"/>
    </source>
</evidence>
<evidence type="ECO:0000256" key="1">
    <source>
        <dbReference type="ARBA" id="ARBA00001165"/>
    </source>
</evidence>
<comment type="pathway">
    <text evidence="2 7">Carbohydrate metabolism; pentose and glucuronate interconversion.</text>
</comment>
<reference evidence="8 9" key="1">
    <citation type="submission" date="2017-11" db="EMBL/GenBank/DDBJ databases">
        <title>Complete genome sequence of Sphingomonas sp. Strain Cra20, a psychrotolerant potential plant growth promoting rhizobacteria.</title>
        <authorList>
            <person name="Luo Y."/>
        </authorList>
    </citation>
    <scope>NUCLEOTIDE SEQUENCE [LARGE SCALE GENOMIC DNA]</scope>
    <source>
        <strain evidence="8 9">Cra20</strain>
    </source>
</reference>
<dbReference type="NCBIfam" id="NF002794">
    <property type="entry name" value="PRK02925.1"/>
    <property type="match status" value="1"/>
</dbReference>
<evidence type="ECO:0000256" key="2">
    <source>
        <dbReference type="ARBA" id="ARBA00004892"/>
    </source>
</evidence>
<dbReference type="EMBL" id="CP024923">
    <property type="protein sequence ID" value="ATY33443.1"/>
    <property type="molecule type" value="Genomic_DNA"/>
</dbReference>
<proteinExistence type="inferred from homology"/>
<dbReference type="KEGG" id="sphc:CVN68_16945"/>
<evidence type="ECO:0000256" key="7">
    <source>
        <dbReference type="HAMAP-Rule" id="MF_00675"/>
    </source>
</evidence>
<dbReference type="Gene3D" id="3.20.20.140">
    <property type="entry name" value="Metal-dependent hydrolases"/>
    <property type="match status" value="1"/>
</dbReference>
<dbReference type="InterPro" id="IPR003766">
    <property type="entry name" value="Uronate_isomerase"/>
</dbReference>
<dbReference type="Gene3D" id="1.10.2020.10">
    <property type="entry name" value="uronate isomerase, domain 2, chain A"/>
    <property type="match status" value="1"/>
</dbReference>
<protein>
    <recommendedName>
        <fullName evidence="5 7">Uronate isomerase</fullName>
        <ecNumber evidence="4 7">5.3.1.12</ecNumber>
    </recommendedName>
    <alternativeName>
        <fullName evidence="7">Glucuronate isomerase</fullName>
    </alternativeName>
    <alternativeName>
        <fullName evidence="7">Uronic isomerase</fullName>
    </alternativeName>
</protein>
<dbReference type="Proteomes" id="UP000229081">
    <property type="component" value="Chromosome"/>
</dbReference>